<gene>
    <name evidence="1" type="ORF">VNO77_09803</name>
</gene>
<reference evidence="1 2" key="1">
    <citation type="submission" date="2024-01" db="EMBL/GenBank/DDBJ databases">
        <title>The genomes of 5 underutilized Papilionoideae crops provide insights into root nodulation and disease resistanc.</title>
        <authorList>
            <person name="Jiang F."/>
        </authorList>
    </citation>
    <scope>NUCLEOTIDE SEQUENCE [LARGE SCALE GENOMIC DNA]</scope>
    <source>
        <strain evidence="1">LVBAO_FW01</strain>
        <tissue evidence="1">Leaves</tissue>
    </source>
</reference>
<proteinExistence type="predicted"/>
<dbReference type="EMBL" id="JAYMYQ010000002">
    <property type="protein sequence ID" value="KAK7350819.1"/>
    <property type="molecule type" value="Genomic_DNA"/>
</dbReference>
<dbReference type="AlphaFoldDB" id="A0AAN9MAB3"/>
<sequence>MIIKSELNEPECLFYPLCGVICWSHSHAEVKIFDILVFPKLCTRSPATNVSDHMISVLNGFMMFLETVMGREPQ</sequence>
<evidence type="ECO:0000313" key="1">
    <source>
        <dbReference type="EMBL" id="KAK7350819.1"/>
    </source>
</evidence>
<name>A0AAN9MAB3_CANGL</name>
<organism evidence="1 2">
    <name type="scientific">Canavalia gladiata</name>
    <name type="common">Sword bean</name>
    <name type="synonym">Dolichos gladiatus</name>
    <dbReference type="NCBI Taxonomy" id="3824"/>
    <lineage>
        <taxon>Eukaryota</taxon>
        <taxon>Viridiplantae</taxon>
        <taxon>Streptophyta</taxon>
        <taxon>Embryophyta</taxon>
        <taxon>Tracheophyta</taxon>
        <taxon>Spermatophyta</taxon>
        <taxon>Magnoliopsida</taxon>
        <taxon>eudicotyledons</taxon>
        <taxon>Gunneridae</taxon>
        <taxon>Pentapetalae</taxon>
        <taxon>rosids</taxon>
        <taxon>fabids</taxon>
        <taxon>Fabales</taxon>
        <taxon>Fabaceae</taxon>
        <taxon>Papilionoideae</taxon>
        <taxon>50 kb inversion clade</taxon>
        <taxon>NPAAA clade</taxon>
        <taxon>indigoferoid/millettioid clade</taxon>
        <taxon>Phaseoleae</taxon>
        <taxon>Canavalia</taxon>
    </lineage>
</organism>
<evidence type="ECO:0000313" key="2">
    <source>
        <dbReference type="Proteomes" id="UP001367508"/>
    </source>
</evidence>
<accession>A0AAN9MAB3</accession>
<protein>
    <submittedName>
        <fullName evidence="1">Uncharacterized protein</fullName>
    </submittedName>
</protein>
<comment type="caution">
    <text evidence="1">The sequence shown here is derived from an EMBL/GenBank/DDBJ whole genome shotgun (WGS) entry which is preliminary data.</text>
</comment>
<keyword evidence="2" id="KW-1185">Reference proteome</keyword>
<dbReference type="Proteomes" id="UP001367508">
    <property type="component" value="Unassembled WGS sequence"/>
</dbReference>